<sequence length="410" mass="47865">MQKLYNLLIRLTAFFLPVTGIFSSKMKSFIHGRKYVWDYLNKEINPQEQYIWFHVSSLGEYEQGLPIIQEMRKNFPEYKILLSFFSPSGYEIRKNNPVADITIYLPLDTPKNAKKFIDLVQPKIAFFVKYDFWPNYLKQLKNKNIRTFLVSGIFREKQLFFKKSGKFYRKSLQAFEHFFVQDDNSQKLLQSIGYSNVTIAGDTRFDRVYEITLQQTNLPDIETFIDNKLCVIFGSTWAKDEELISSFINQNKQDIRYIIVPHDIKEKNIARLESSLKKKSVRYTKSTTTEIKNSEVFIIDTIGLLTRIYRYAHMAYVGGGFGAGIHNILEPATYGLPVIIGPEYEKFKEARDLVSQKSCMVVTNQATFDQTMNQLINNEELRRKSGQNNSGYVEKQRGATDKIISYLRKN</sequence>
<keyword evidence="8" id="KW-0472">Membrane</keyword>
<protein>
    <recommendedName>
        <fullName evidence="3 8">3-deoxy-D-manno-octulosonic acid transferase</fullName>
        <shortName evidence="8">Kdo transferase</shortName>
        <ecNumber evidence="2 8">2.4.99.12</ecNumber>
    </recommendedName>
    <alternativeName>
        <fullName evidence="5 8">Lipid IV(A) 3-deoxy-D-manno-octulosonic acid transferase</fullName>
    </alternativeName>
</protein>
<dbReference type="GO" id="GO:0043842">
    <property type="term" value="F:Kdo transferase activity"/>
    <property type="evidence" value="ECO:0007669"/>
    <property type="project" value="UniProtKB-EC"/>
</dbReference>
<gene>
    <name evidence="10" type="ORF">CDL10_11310</name>
</gene>
<name>A0A2M9R2S8_9FLAO</name>
<keyword evidence="8" id="KW-0448">Lipopolysaccharide biosynthesis</keyword>
<dbReference type="AlphaFoldDB" id="A0A2M9R2S8"/>
<keyword evidence="11" id="KW-1185">Reference proteome</keyword>
<dbReference type="InterPro" id="IPR007507">
    <property type="entry name" value="Glycos_transf_N"/>
</dbReference>
<comment type="similarity">
    <text evidence="8">Belongs to the glycosyltransferase group 1 family.</text>
</comment>
<accession>A0A2M9R2S8</accession>
<evidence type="ECO:0000256" key="5">
    <source>
        <dbReference type="ARBA" id="ARBA00031445"/>
    </source>
</evidence>
<comment type="caution">
    <text evidence="10">The sequence shown here is derived from an EMBL/GenBank/DDBJ whole genome shotgun (WGS) entry which is preliminary data.</text>
</comment>
<comment type="subcellular location">
    <subcellularLocation>
        <location evidence="8">Cell membrane</location>
    </subcellularLocation>
</comment>
<dbReference type="GO" id="GO:0009245">
    <property type="term" value="P:lipid A biosynthetic process"/>
    <property type="evidence" value="ECO:0007669"/>
    <property type="project" value="TreeGrafter"/>
</dbReference>
<comment type="function">
    <text evidence="8">Involved in lipopolysaccharide (LPS) biosynthesis. Catalyzes the transfer of 3-deoxy-D-manno-octulosonate (Kdo) residue(s) from CMP-Kdo to lipid IV(A), the tetraacyldisaccharide-1,4'-bisphosphate precursor of lipid A.</text>
</comment>
<dbReference type="PANTHER" id="PTHR42755">
    <property type="entry name" value="3-DEOXY-MANNO-OCTULOSONATE CYTIDYLYLTRANSFERASE"/>
    <property type="match status" value="1"/>
</dbReference>
<dbReference type="UniPathway" id="UPA00958"/>
<reference evidence="10 11" key="1">
    <citation type="submission" date="2017-06" db="EMBL/GenBank/DDBJ databases">
        <title>Description of Avrilella dinanensis gen. nov. sp. nov.</title>
        <authorList>
            <person name="Leyer C."/>
            <person name="Sassi M."/>
            <person name="Minet J."/>
            <person name="Kayal S."/>
            <person name="Cattoir V."/>
        </authorList>
    </citation>
    <scope>NUCLEOTIDE SEQUENCE [LARGE SCALE GENOMIC DNA]</scope>
    <source>
        <strain evidence="10 11">UR159</strain>
    </source>
</reference>
<evidence type="ECO:0000259" key="9">
    <source>
        <dbReference type="Pfam" id="PF04413"/>
    </source>
</evidence>
<evidence type="ECO:0000256" key="1">
    <source>
        <dbReference type="ARBA" id="ARBA00004713"/>
    </source>
</evidence>
<evidence type="ECO:0000313" key="11">
    <source>
        <dbReference type="Proteomes" id="UP000231960"/>
    </source>
</evidence>
<dbReference type="EMBL" id="NIPO01000003">
    <property type="protein sequence ID" value="PJR03043.1"/>
    <property type="molecule type" value="Genomic_DNA"/>
</dbReference>
<evidence type="ECO:0000256" key="3">
    <source>
        <dbReference type="ARBA" id="ARBA00019077"/>
    </source>
</evidence>
<organism evidence="10 11">
    <name type="scientific">Avrilella dinanensis</name>
    <dbReference type="NCBI Taxonomy" id="2008672"/>
    <lineage>
        <taxon>Bacteria</taxon>
        <taxon>Pseudomonadati</taxon>
        <taxon>Bacteroidota</taxon>
        <taxon>Flavobacteriia</taxon>
        <taxon>Flavobacteriales</taxon>
        <taxon>Flavobacteriaceae</taxon>
        <taxon>Avrilella</taxon>
    </lineage>
</organism>
<dbReference type="InterPro" id="IPR038107">
    <property type="entry name" value="Glycos_transf_N_sf"/>
</dbReference>
<evidence type="ECO:0000256" key="4">
    <source>
        <dbReference type="ARBA" id="ARBA00022679"/>
    </source>
</evidence>
<dbReference type="EC" id="2.4.99.12" evidence="2 8"/>
<dbReference type="Pfam" id="PF04413">
    <property type="entry name" value="Glycos_transf_N"/>
    <property type="match status" value="1"/>
</dbReference>
<dbReference type="Gene3D" id="3.40.50.11720">
    <property type="entry name" value="3-Deoxy-D-manno-octulosonic-acid transferase, N-terminal domain"/>
    <property type="match status" value="1"/>
</dbReference>
<keyword evidence="4 8" id="KW-0808">Transferase</keyword>
<dbReference type="InterPro" id="IPR039901">
    <property type="entry name" value="Kdotransferase"/>
</dbReference>
<proteinExistence type="inferred from homology"/>
<dbReference type="OrthoDB" id="9789797at2"/>
<evidence type="ECO:0000256" key="2">
    <source>
        <dbReference type="ARBA" id="ARBA00012621"/>
    </source>
</evidence>
<evidence type="ECO:0000256" key="8">
    <source>
        <dbReference type="RuleBase" id="RU365103"/>
    </source>
</evidence>
<feature type="domain" description="3-deoxy-D-manno-octulosonic-acid transferase N-terminal" evidence="9">
    <location>
        <begin position="45"/>
        <end position="206"/>
    </location>
</feature>
<evidence type="ECO:0000256" key="7">
    <source>
        <dbReference type="PIRSR" id="PIRSR639901-1"/>
    </source>
</evidence>
<evidence type="ECO:0000313" key="10">
    <source>
        <dbReference type="EMBL" id="PJR03043.1"/>
    </source>
</evidence>
<dbReference type="GO" id="GO:0009244">
    <property type="term" value="P:lipopolysaccharide core region biosynthetic process"/>
    <property type="evidence" value="ECO:0007669"/>
    <property type="project" value="UniProtKB-UniRule"/>
</dbReference>
<feature type="active site" description="Proton acceptor" evidence="7">
    <location>
        <position position="60"/>
    </location>
</feature>
<evidence type="ECO:0000256" key="6">
    <source>
        <dbReference type="ARBA" id="ARBA00049183"/>
    </source>
</evidence>
<comment type="pathway">
    <text evidence="1 8">Bacterial outer membrane biogenesis; LPS core biosynthesis.</text>
</comment>
<dbReference type="GO" id="GO:0005886">
    <property type="term" value="C:plasma membrane"/>
    <property type="evidence" value="ECO:0007669"/>
    <property type="project" value="UniProtKB-SubCell"/>
</dbReference>
<comment type="catalytic activity">
    <reaction evidence="6 8">
        <text>lipid IVA (E. coli) + CMP-3-deoxy-beta-D-manno-octulosonate = alpha-Kdo-(2-&gt;6)-lipid IVA (E. coli) + CMP + H(+)</text>
        <dbReference type="Rhea" id="RHEA:28066"/>
        <dbReference type="ChEBI" id="CHEBI:15378"/>
        <dbReference type="ChEBI" id="CHEBI:58603"/>
        <dbReference type="ChEBI" id="CHEBI:60364"/>
        <dbReference type="ChEBI" id="CHEBI:60377"/>
        <dbReference type="ChEBI" id="CHEBI:85987"/>
        <dbReference type="EC" id="2.4.99.12"/>
    </reaction>
</comment>
<dbReference type="RefSeq" id="WP_100678782.1">
    <property type="nucleotide sequence ID" value="NZ_NIPO01000003.1"/>
</dbReference>
<dbReference type="Proteomes" id="UP000231960">
    <property type="component" value="Unassembled WGS sequence"/>
</dbReference>
<dbReference type="PANTHER" id="PTHR42755:SF1">
    <property type="entry name" value="3-DEOXY-D-MANNO-OCTULOSONIC ACID TRANSFERASE, MITOCHONDRIAL-RELATED"/>
    <property type="match status" value="1"/>
</dbReference>
<dbReference type="Gene3D" id="3.40.50.2000">
    <property type="entry name" value="Glycogen Phosphorylase B"/>
    <property type="match status" value="1"/>
</dbReference>
<keyword evidence="8" id="KW-1003">Cell membrane</keyword>